<reference evidence="3" key="1">
    <citation type="journal article" date="2020" name="Fungal Divers.">
        <title>Resolving the Mortierellaceae phylogeny through synthesis of multi-gene phylogenetics and phylogenomics.</title>
        <authorList>
            <person name="Vandepol N."/>
            <person name="Liber J."/>
            <person name="Desiro A."/>
            <person name="Na H."/>
            <person name="Kennedy M."/>
            <person name="Barry K."/>
            <person name="Grigoriev I.V."/>
            <person name="Miller A.N."/>
            <person name="O'Donnell K."/>
            <person name="Stajich J.E."/>
            <person name="Bonito G."/>
        </authorList>
    </citation>
    <scope>NUCLEOTIDE SEQUENCE</scope>
    <source>
        <strain evidence="3">REB-010B</strain>
    </source>
</reference>
<keyword evidence="2" id="KW-1133">Transmembrane helix</keyword>
<dbReference type="EMBL" id="JAAAIP010000743">
    <property type="protein sequence ID" value="KAG0313116.1"/>
    <property type="molecule type" value="Genomic_DNA"/>
</dbReference>
<dbReference type="AlphaFoldDB" id="A0A9P6UP21"/>
<keyword evidence="4" id="KW-1185">Reference proteome</keyword>
<feature type="compositionally biased region" description="Low complexity" evidence="1">
    <location>
        <begin position="50"/>
        <end position="63"/>
    </location>
</feature>
<name>A0A9P6UP21_9FUNG</name>
<keyword evidence="2" id="KW-0472">Membrane</keyword>
<feature type="region of interest" description="Disordered" evidence="1">
    <location>
        <begin position="50"/>
        <end position="69"/>
    </location>
</feature>
<evidence type="ECO:0000256" key="1">
    <source>
        <dbReference type="SAM" id="MobiDB-lite"/>
    </source>
</evidence>
<gene>
    <name evidence="3" type="ORF">BGZ99_009080</name>
</gene>
<dbReference type="OrthoDB" id="2445591at2759"/>
<comment type="caution">
    <text evidence="3">The sequence shown here is derived from an EMBL/GenBank/DDBJ whole genome shotgun (WGS) entry which is preliminary data.</text>
</comment>
<evidence type="ECO:0000313" key="4">
    <source>
        <dbReference type="Proteomes" id="UP000738325"/>
    </source>
</evidence>
<feature type="transmembrane region" description="Helical" evidence="2">
    <location>
        <begin position="134"/>
        <end position="155"/>
    </location>
</feature>
<dbReference type="Proteomes" id="UP000738325">
    <property type="component" value="Unassembled WGS sequence"/>
</dbReference>
<sequence length="194" mass="20285">MLARKSFSSIAYKTATAPKSLSARSTLSAAIEHTNQSAALSFRISRLFSTSSPRPRTSPSLPQRYPPQAHVPRPIPLDIGNGPIAAGAGGYSAAGSAAGVAGLSSSSQSASAGRHYQTSSGGFGSAFRRFSGPIINVIIYSTAASLCLHLAYHYLALEEYRITSNKKVAELEAEIAALRSNTIKHSSGGRGEFV</sequence>
<accession>A0A9P6UP21</accession>
<protein>
    <submittedName>
        <fullName evidence="3">Uncharacterized protein</fullName>
    </submittedName>
</protein>
<organism evidence="3 4">
    <name type="scientific">Dissophora globulifera</name>
    <dbReference type="NCBI Taxonomy" id="979702"/>
    <lineage>
        <taxon>Eukaryota</taxon>
        <taxon>Fungi</taxon>
        <taxon>Fungi incertae sedis</taxon>
        <taxon>Mucoromycota</taxon>
        <taxon>Mortierellomycotina</taxon>
        <taxon>Mortierellomycetes</taxon>
        <taxon>Mortierellales</taxon>
        <taxon>Mortierellaceae</taxon>
        <taxon>Dissophora</taxon>
    </lineage>
</organism>
<proteinExistence type="predicted"/>
<keyword evidence="2" id="KW-0812">Transmembrane</keyword>
<evidence type="ECO:0000313" key="3">
    <source>
        <dbReference type="EMBL" id="KAG0313116.1"/>
    </source>
</evidence>
<evidence type="ECO:0000256" key="2">
    <source>
        <dbReference type="SAM" id="Phobius"/>
    </source>
</evidence>